<evidence type="ECO:0000313" key="1">
    <source>
        <dbReference type="EMBL" id="GIY83159.1"/>
    </source>
</evidence>
<keyword evidence="2" id="KW-1185">Reference proteome</keyword>
<accession>A0AAV4WMS3</accession>
<dbReference type="Proteomes" id="UP001054945">
    <property type="component" value="Unassembled WGS sequence"/>
</dbReference>
<dbReference type="EMBL" id="BPLR01016346">
    <property type="protein sequence ID" value="GIY83159.1"/>
    <property type="molecule type" value="Genomic_DNA"/>
</dbReference>
<name>A0AAV4WMS3_CAEEX</name>
<sequence>MAGPRILFLIRKQYQYPKVKKLIRSSVTPPVPSFHTSGPCMRTLVDAQKLFPPSSKSKDSLERMSWLHNSSTYLITYCSGKERNSWLEC</sequence>
<reference evidence="1 2" key="1">
    <citation type="submission" date="2021-06" db="EMBL/GenBank/DDBJ databases">
        <title>Caerostris extrusa draft genome.</title>
        <authorList>
            <person name="Kono N."/>
            <person name="Arakawa K."/>
        </authorList>
    </citation>
    <scope>NUCLEOTIDE SEQUENCE [LARGE SCALE GENOMIC DNA]</scope>
</reference>
<gene>
    <name evidence="1" type="primary">AVEN_50620_1</name>
    <name evidence="1" type="ORF">CEXT_198851</name>
</gene>
<dbReference type="AlphaFoldDB" id="A0AAV4WMS3"/>
<proteinExistence type="predicted"/>
<evidence type="ECO:0000313" key="2">
    <source>
        <dbReference type="Proteomes" id="UP001054945"/>
    </source>
</evidence>
<protein>
    <submittedName>
        <fullName evidence="1">Uncharacterized protein</fullName>
    </submittedName>
</protein>
<comment type="caution">
    <text evidence="1">The sequence shown here is derived from an EMBL/GenBank/DDBJ whole genome shotgun (WGS) entry which is preliminary data.</text>
</comment>
<organism evidence="1 2">
    <name type="scientific">Caerostris extrusa</name>
    <name type="common">Bark spider</name>
    <name type="synonym">Caerostris bankana</name>
    <dbReference type="NCBI Taxonomy" id="172846"/>
    <lineage>
        <taxon>Eukaryota</taxon>
        <taxon>Metazoa</taxon>
        <taxon>Ecdysozoa</taxon>
        <taxon>Arthropoda</taxon>
        <taxon>Chelicerata</taxon>
        <taxon>Arachnida</taxon>
        <taxon>Araneae</taxon>
        <taxon>Araneomorphae</taxon>
        <taxon>Entelegynae</taxon>
        <taxon>Araneoidea</taxon>
        <taxon>Araneidae</taxon>
        <taxon>Caerostris</taxon>
    </lineage>
</organism>